<dbReference type="Proteomes" id="UP000481360">
    <property type="component" value="Unassembled WGS sequence"/>
</dbReference>
<dbReference type="EMBL" id="JAAMPJ010000019">
    <property type="protein sequence ID" value="NGY65970.1"/>
    <property type="molecule type" value="Genomic_DNA"/>
</dbReference>
<evidence type="ECO:0008006" key="3">
    <source>
        <dbReference type="Google" id="ProtNLM"/>
    </source>
</evidence>
<reference evidence="1 2" key="1">
    <citation type="submission" date="2020-03" db="EMBL/GenBank/DDBJ databases">
        <title>Isolation and identification of active actinomycetes.</title>
        <authorList>
            <person name="Sun X."/>
        </authorList>
    </citation>
    <scope>NUCLEOTIDE SEQUENCE [LARGE SCALE GENOMIC DNA]</scope>
    <source>
        <strain evidence="1 2">NEAU-D13</strain>
    </source>
</reference>
<name>A0A7C9RYH6_9PSEU</name>
<sequence>MADKTRIDPDQARAENARLKNIAARFQSSVDKIKADAAAKDGCWGGDKFGEAFAKGYKPGATQMLDNSGKIDEGVEGATKQIDQTITEFEKTDENNSKNL</sequence>
<accession>A0A7C9RYH6</accession>
<proteinExistence type="predicted"/>
<evidence type="ECO:0000313" key="2">
    <source>
        <dbReference type="Proteomes" id="UP000481360"/>
    </source>
</evidence>
<protein>
    <recommendedName>
        <fullName evidence="3">WXG100 family type VII secretion target</fullName>
    </recommendedName>
</protein>
<keyword evidence="2" id="KW-1185">Reference proteome</keyword>
<evidence type="ECO:0000313" key="1">
    <source>
        <dbReference type="EMBL" id="NGY65970.1"/>
    </source>
</evidence>
<dbReference type="Gene3D" id="1.10.287.1060">
    <property type="entry name" value="ESAT-6-like"/>
    <property type="match status" value="1"/>
</dbReference>
<organism evidence="1 2">
    <name type="scientific">Lentzea alba</name>
    <dbReference type="NCBI Taxonomy" id="2714351"/>
    <lineage>
        <taxon>Bacteria</taxon>
        <taxon>Bacillati</taxon>
        <taxon>Actinomycetota</taxon>
        <taxon>Actinomycetes</taxon>
        <taxon>Pseudonocardiales</taxon>
        <taxon>Pseudonocardiaceae</taxon>
        <taxon>Lentzea</taxon>
    </lineage>
</organism>
<comment type="caution">
    <text evidence="1">The sequence shown here is derived from an EMBL/GenBank/DDBJ whole genome shotgun (WGS) entry which is preliminary data.</text>
</comment>
<dbReference type="SUPFAM" id="SSF140453">
    <property type="entry name" value="EsxAB dimer-like"/>
    <property type="match status" value="1"/>
</dbReference>
<dbReference type="InterPro" id="IPR036689">
    <property type="entry name" value="ESAT-6-like_sf"/>
</dbReference>
<gene>
    <name evidence="1" type="ORF">G7043_44500</name>
</gene>
<dbReference type="RefSeq" id="WP_166055252.1">
    <property type="nucleotide sequence ID" value="NZ_JAAMPJ010000019.1"/>
</dbReference>
<dbReference type="AlphaFoldDB" id="A0A7C9RYH6"/>